<dbReference type="PRINTS" id="PR01438">
    <property type="entry name" value="UNVRSLSTRESS"/>
</dbReference>
<evidence type="ECO:0000313" key="4">
    <source>
        <dbReference type="Proteomes" id="UP000539313"/>
    </source>
</evidence>
<dbReference type="Pfam" id="PF00582">
    <property type="entry name" value="Usp"/>
    <property type="match status" value="2"/>
</dbReference>
<dbReference type="InterPro" id="IPR006015">
    <property type="entry name" value="Universal_stress_UspA"/>
</dbReference>
<dbReference type="Gene3D" id="3.40.50.620">
    <property type="entry name" value="HUPs"/>
    <property type="match status" value="2"/>
</dbReference>
<feature type="domain" description="UspA" evidence="2">
    <location>
        <begin position="4"/>
        <end position="131"/>
    </location>
</feature>
<dbReference type="InterPro" id="IPR006016">
    <property type="entry name" value="UspA"/>
</dbReference>
<comment type="caution">
    <text evidence="3">The sequence shown here is derived from an EMBL/GenBank/DDBJ whole genome shotgun (WGS) entry which is preliminary data.</text>
</comment>
<keyword evidence="4" id="KW-1185">Reference proteome</keyword>
<gene>
    <name evidence="3" type="ORF">HNR21_004133</name>
</gene>
<proteinExistence type="inferred from homology"/>
<protein>
    <submittedName>
        <fullName evidence="3">Nucleotide-binding universal stress UspA family protein</fullName>
    </submittedName>
</protein>
<evidence type="ECO:0000313" key="3">
    <source>
        <dbReference type="EMBL" id="MBA9005251.1"/>
    </source>
</evidence>
<evidence type="ECO:0000256" key="1">
    <source>
        <dbReference type="ARBA" id="ARBA00008791"/>
    </source>
</evidence>
<organism evidence="3 4">
    <name type="scientific">Thermomonospora cellulosilytica</name>
    <dbReference type="NCBI Taxonomy" id="1411118"/>
    <lineage>
        <taxon>Bacteria</taxon>
        <taxon>Bacillati</taxon>
        <taxon>Actinomycetota</taxon>
        <taxon>Actinomycetes</taxon>
        <taxon>Streptosporangiales</taxon>
        <taxon>Thermomonosporaceae</taxon>
        <taxon>Thermomonospora</taxon>
    </lineage>
</organism>
<dbReference type="PANTHER" id="PTHR46268">
    <property type="entry name" value="STRESS RESPONSE PROTEIN NHAX"/>
    <property type="match status" value="1"/>
</dbReference>
<dbReference type="EMBL" id="JACJII010000001">
    <property type="protein sequence ID" value="MBA9005251.1"/>
    <property type="molecule type" value="Genomic_DNA"/>
</dbReference>
<accession>A0A7W3R9Y1</accession>
<dbReference type="Proteomes" id="UP000539313">
    <property type="component" value="Unassembled WGS sequence"/>
</dbReference>
<dbReference type="AlphaFoldDB" id="A0A7W3R9Y1"/>
<name>A0A7W3R9Y1_9ACTN</name>
<dbReference type="SUPFAM" id="SSF52402">
    <property type="entry name" value="Adenine nucleotide alpha hydrolases-like"/>
    <property type="match status" value="2"/>
</dbReference>
<evidence type="ECO:0000259" key="2">
    <source>
        <dbReference type="Pfam" id="PF00582"/>
    </source>
</evidence>
<dbReference type="PANTHER" id="PTHR46268:SF6">
    <property type="entry name" value="UNIVERSAL STRESS PROTEIN UP12"/>
    <property type="match status" value="1"/>
</dbReference>
<sequence>MPAKRIVVGTDGSAQATMAVEWAADEAARHGAPLHVVHVVDDVALGMPAVAAEARQVLERAEKLVRDRCPHVPVGTEQTEGNAAFVLRERARDAATVVVGHRGAGGFARLLAGSTALQVAGYAACPVVIVRGDAGAAGDVVVGLNLYGDNDAALDYAFQAASLRRARVRVVHACPLTQLLLEASRQDEALRIEQGQAQQIDRILSPWTKRHPHVRIVRQIVRSHPVVALEEASRQASLLVVGARGHSALQGVVLGSVSHGVVHHAHCPVAVLPLDTKA</sequence>
<reference evidence="3 4" key="1">
    <citation type="submission" date="2020-08" db="EMBL/GenBank/DDBJ databases">
        <title>Sequencing the genomes of 1000 actinobacteria strains.</title>
        <authorList>
            <person name="Klenk H.-P."/>
        </authorList>
    </citation>
    <scope>NUCLEOTIDE SEQUENCE [LARGE SCALE GENOMIC DNA]</scope>
    <source>
        <strain evidence="3 4">DSM 45823</strain>
    </source>
</reference>
<comment type="similarity">
    <text evidence="1">Belongs to the universal stress protein A family.</text>
</comment>
<dbReference type="RefSeq" id="WP_182706472.1">
    <property type="nucleotide sequence ID" value="NZ_JACJII010000001.1"/>
</dbReference>
<dbReference type="InterPro" id="IPR014729">
    <property type="entry name" value="Rossmann-like_a/b/a_fold"/>
</dbReference>
<feature type="domain" description="UspA" evidence="2">
    <location>
        <begin position="140"/>
        <end position="273"/>
    </location>
</feature>